<dbReference type="NCBIfam" id="TIGR01297">
    <property type="entry name" value="CDF"/>
    <property type="match status" value="1"/>
</dbReference>
<evidence type="ECO:0000313" key="12">
    <source>
        <dbReference type="EMBL" id="QDH23368.1"/>
    </source>
</evidence>
<keyword evidence="6" id="KW-0406">Ion transport</keyword>
<dbReference type="AlphaFoldDB" id="A0A4Y6V3D5"/>
<feature type="transmembrane region" description="Helical" evidence="9">
    <location>
        <begin position="40"/>
        <end position="63"/>
    </location>
</feature>
<evidence type="ECO:0000259" key="11">
    <source>
        <dbReference type="Pfam" id="PF16916"/>
    </source>
</evidence>
<dbReference type="GO" id="GO:0005385">
    <property type="term" value="F:zinc ion transmembrane transporter activity"/>
    <property type="evidence" value="ECO:0007669"/>
    <property type="project" value="TreeGrafter"/>
</dbReference>
<dbReference type="InterPro" id="IPR050681">
    <property type="entry name" value="CDF/SLC30A"/>
</dbReference>
<keyword evidence="5 9" id="KW-1133">Transmembrane helix</keyword>
<dbReference type="KEGG" id="saca:FFV09_22375"/>
<evidence type="ECO:0000256" key="6">
    <source>
        <dbReference type="ARBA" id="ARBA00023065"/>
    </source>
</evidence>
<feature type="domain" description="Cation efflux protein transmembrane" evidence="10">
    <location>
        <begin position="38"/>
        <end position="230"/>
    </location>
</feature>
<dbReference type="Pfam" id="PF01545">
    <property type="entry name" value="Cation_efflux"/>
    <property type="match status" value="1"/>
</dbReference>
<feature type="transmembrane region" description="Helical" evidence="9">
    <location>
        <begin position="75"/>
        <end position="93"/>
    </location>
</feature>
<dbReference type="PANTHER" id="PTHR11562">
    <property type="entry name" value="CATION EFFLUX PROTEIN/ ZINC TRANSPORTER"/>
    <property type="match status" value="1"/>
</dbReference>
<feature type="region of interest" description="Disordered" evidence="8">
    <location>
        <begin position="1"/>
        <end position="30"/>
    </location>
</feature>
<comment type="subcellular location">
    <subcellularLocation>
        <location evidence="1">Membrane</location>
        <topology evidence="1">Multi-pass membrane protein</topology>
    </subcellularLocation>
</comment>
<evidence type="ECO:0000256" key="3">
    <source>
        <dbReference type="ARBA" id="ARBA00022448"/>
    </source>
</evidence>
<evidence type="ECO:0000313" key="13">
    <source>
        <dbReference type="Proteomes" id="UP000316968"/>
    </source>
</evidence>
<evidence type="ECO:0000256" key="1">
    <source>
        <dbReference type="ARBA" id="ARBA00004141"/>
    </source>
</evidence>
<feature type="compositionally biased region" description="Basic residues" evidence="8">
    <location>
        <begin position="13"/>
        <end position="30"/>
    </location>
</feature>
<dbReference type="Gene3D" id="1.20.1510.10">
    <property type="entry name" value="Cation efflux protein transmembrane domain"/>
    <property type="match status" value="1"/>
</dbReference>
<dbReference type="InterPro" id="IPR002524">
    <property type="entry name" value="Cation_efflux"/>
</dbReference>
<dbReference type="GO" id="GO:0005886">
    <property type="term" value="C:plasma membrane"/>
    <property type="evidence" value="ECO:0007669"/>
    <property type="project" value="TreeGrafter"/>
</dbReference>
<dbReference type="SUPFAM" id="SSF161111">
    <property type="entry name" value="Cation efflux protein transmembrane domain-like"/>
    <property type="match status" value="1"/>
</dbReference>
<keyword evidence="7 9" id="KW-0472">Membrane</keyword>
<feature type="transmembrane region" description="Helical" evidence="9">
    <location>
        <begin position="205"/>
        <end position="222"/>
    </location>
</feature>
<organism evidence="12 13">
    <name type="scientific">Saccharibacillus brassicae</name>
    <dbReference type="NCBI Taxonomy" id="2583377"/>
    <lineage>
        <taxon>Bacteria</taxon>
        <taxon>Bacillati</taxon>
        <taxon>Bacillota</taxon>
        <taxon>Bacilli</taxon>
        <taxon>Bacillales</taxon>
        <taxon>Paenibacillaceae</taxon>
        <taxon>Saccharibacillus</taxon>
    </lineage>
</organism>
<name>A0A4Y6V3D5_SACBS</name>
<sequence length="341" mass="36757">MKASNGNPDHAHAHSHPAGKGGHSHAHSHTHGANKKALKLSFFLIASYMVVEVIGGLMTNSLALLSDAGHMLSDAAALGFSLLAMIWGERGASSAKTYGYKRFEVLAAFLNGLALLGISLYIFYEAFRRFSDPPGVLSSGMLTIAVIGLLVNIAAAYILMRGDTSHNLNIRSAFLHVIGDLLGSVGAIVAALLIMAFGWNLADPIASVVVALLVLLSAYRITRDSIHILMEGTPAGYDADEIRRELSILPGVRGVHDLHVWSLSSDVPLLSGHLLLDDPAEAVDVMNRARSLLTERFGIGHITIQLDLPGMVCRVTDEESGHEPHHDHKHEPHHDHKHESH</sequence>
<dbReference type="Pfam" id="PF16916">
    <property type="entry name" value="ZT_dimer"/>
    <property type="match status" value="1"/>
</dbReference>
<dbReference type="InterPro" id="IPR036837">
    <property type="entry name" value="Cation_efflux_CTD_sf"/>
</dbReference>
<feature type="transmembrane region" description="Helical" evidence="9">
    <location>
        <begin position="172"/>
        <end position="199"/>
    </location>
</feature>
<dbReference type="InterPro" id="IPR027470">
    <property type="entry name" value="Cation_efflux_CTD"/>
</dbReference>
<dbReference type="EMBL" id="CP041217">
    <property type="protein sequence ID" value="QDH23368.1"/>
    <property type="molecule type" value="Genomic_DNA"/>
</dbReference>
<dbReference type="InterPro" id="IPR027469">
    <property type="entry name" value="Cation_efflux_TMD_sf"/>
</dbReference>
<evidence type="ECO:0000256" key="2">
    <source>
        <dbReference type="ARBA" id="ARBA00008873"/>
    </source>
</evidence>
<accession>A0A4Y6V3D5</accession>
<evidence type="ECO:0000256" key="4">
    <source>
        <dbReference type="ARBA" id="ARBA00022692"/>
    </source>
</evidence>
<protein>
    <submittedName>
        <fullName evidence="12">Cation transporter</fullName>
    </submittedName>
</protein>
<dbReference type="RefSeq" id="WP_141449905.1">
    <property type="nucleotide sequence ID" value="NZ_CP041217.1"/>
</dbReference>
<dbReference type="Proteomes" id="UP000316968">
    <property type="component" value="Chromosome"/>
</dbReference>
<gene>
    <name evidence="12" type="ORF">FFV09_22375</name>
</gene>
<evidence type="ECO:0000256" key="5">
    <source>
        <dbReference type="ARBA" id="ARBA00022989"/>
    </source>
</evidence>
<feature type="domain" description="Cation efflux protein cytoplasmic" evidence="11">
    <location>
        <begin position="238"/>
        <end position="307"/>
    </location>
</feature>
<feature type="region of interest" description="Disordered" evidence="8">
    <location>
        <begin position="318"/>
        <end position="341"/>
    </location>
</feature>
<keyword evidence="3" id="KW-0813">Transport</keyword>
<proteinExistence type="inferred from homology"/>
<dbReference type="SUPFAM" id="SSF160240">
    <property type="entry name" value="Cation efflux protein cytoplasmic domain-like"/>
    <property type="match status" value="1"/>
</dbReference>
<reference evidence="12 13" key="1">
    <citation type="submission" date="2019-06" db="EMBL/GenBank/DDBJ databases">
        <title>Saccharibacillus brassicae sp. nov., an endophytic bacterium isolated from Chinese cabbage seeds (Brassica pekinensis).</title>
        <authorList>
            <person name="Jiang L."/>
            <person name="Lee J."/>
            <person name="Kim S.W."/>
        </authorList>
    </citation>
    <scope>NUCLEOTIDE SEQUENCE [LARGE SCALE GENOMIC DNA]</scope>
    <source>
        <strain evidence="13">KCTC 43072 / ATSA2</strain>
    </source>
</reference>
<comment type="similarity">
    <text evidence="2">Belongs to the cation diffusion facilitator (CDF) transporter (TC 2.A.4) family. SLC30A subfamily.</text>
</comment>
<evidence type="ECO:0000256" key="8">
    <source>
        <dbReference type="SAM" id="MobiDB-lite"/>
    </source>
</evidence>
<evidence type="ECO:0000256" key="9">
    <source>
        <dbReference type="SAM" id="Phobius"/>
    </source>
</evidence>
<dbReference type="PANTHER" id="PTHR11562:SF17">
    <property type="entry name" value="RE54080P-RELATED"/>
    <property type="match status" value="1"/>
</dbReference>
<feature type="transmembrane region" description="Helical" evidence="9">
    <location>
        <begin position="136"/>
        <end position="160"/>
    </location>
</feature>
<keyword evidence="13" id="KW-1185">Reference proteome</keyword>
<evidence type="ECO:0000259" key="10">
    <source>
        <dbReference type="Pfam" id="PF01545"/>
    </source>
</evidence>
<keyword evidence="4 9" id="KW-0812">Transmembrane</keyword>
<feature type="transmembrane region" description="Helical" evidence="9">
    <location>
        <begin position="105"/>
        <end position="124"/>
    </location>
</feature>
<evidence type="ECO:0000256" key="7">
    <source>
        <dbReference type="ARBA" id="ARBA00023136"/>
    </source>
</evidence>
<dbReference type="OrthoDB" id="9809646at2"/>
<dbReference type="InterPro" id="IPR058533">
    <property type="entry name" value="Cation_efflux_TM"/>
</dbReference>